<evidence type="ECO:0000313" key="8">
    <source>
        <dbReference type="EMBL" id="VEG75172.1"/>
    </source>
</evidence>
<dbReference type="CDD" id="cd02870">
    <property type="entry name" value="PseudoU_synth_RsuA_like"/>
    <property type="match status" value="1"/>
</dbReference>
<protein>
    <recommendedName>
        <fullName evidence="5">Pseudouridine synthase</fullName>
        <ecNumber evidence="5">5.4.99.-</ecNumber>
    </recommendedName>
</protein>
<gene>
    <name evidence="8" type="primary">rluB</name>
    <name evidence="8" type="ORF">NCTC11923_01830</name>
</gene>
<dbReference type="CDD" id="cd00165">
    <property type="entry name" value="S4"/>
    <property type="match status" value="1"/>
</dbReference>
<feature type="compositionally biased region" description="Basic and acidic residues" evidence="6">
    <location>
        <begin position="54"/>
        <end position="71"/>
    </location>
</feature>
<dbReference type="Gene3D" id="3.10.290.10">
    <property type="entry name" value="RNA-binding S4 domain"/>
    <property type="match status" value="1"/>
</dbReference>
<keyword evidence="9" id="KW-1185">Reference proteome</keyword>
<evidence type="ECO:0000256" key="1">
    <source>
        <dbReference type="ARBA" id="ARBA00000073"/>
    </source>
</evidence>
<dbReference type="AlphaFoldDB" id="A0A448KE39"/>
<dbReference type="InterPro" id="IPR002942">
    <property type="entry name" value="S4_RNA-bd"/>
</dbReference>
<evidence type="ECO:0000256" key="5">
    <source>
        <dbReference type="RuleBase" id="RU003887"/>
    </source>
</evidence>
<comment type="catalytic activity">
    <reaction evidence="1">
        <text>a uridine in RNA = a pseudouridine in RNA</text>
        <dbReference type="Rhea" id="RHEA:48348"/>
        <dbReference type="Rhea" id="RHEA-COMP:12068"/>
        <dbReference type="Rhea" id="RHEA-COMP:12069"/>
        <dbReference type="ChEBI" id="CHEBI:65314"/>
        <dbReference type="ChEBI" id="CHEBI:65315"/>
    </reaction>
</comment>
<evidence type="ECO:0000256" key="6">
    <source>
        <dbReference type="SAM" id="MobiDB-lite"/>
    </source>
</evidence>
<feature type="domain" description="RNA-binding S4" evidence="7">
    <location>
        <begin position="76"/>
        <end position="135"/>
    </location>
</feature>
<dbReference type="PROSITE" id="PS01149">
    <property type="entry name" value="PSI_RSU"/>
    <property type="match status" value="1"/>
</dbReference>
<dbReference type="GO" id="GO:0120159">
    <property type="term" value="F:rRNA pseudouridine synthase activity"/>
    <property type="evidence" value="ECO:0007669"/>
    <property type="project" value="UniProtKB-ARBA"/>
</dbReference>
<dbReference type="GO" id="GO:0003723">
    <property type="term" value="F:RNA binding"/>
    <property type="evidence" value="ECO:0007669"/>
    <property type="project" value="UniProtKB-KW"/>
</dbReference>
<dbReference type="Pfam" id="PF00849">
    <property type="entry name" value="PseudoU_synth_2"/>
    <property type="match status" value="1"/>
</dbReference>
<dbReference type="InterPro" id="IPR050343">
    <property type="entry name" value="RsuA_PseudoU_synthase"/>
</dbReference>
<dbReference type="FunFam" id="3.10.290.10:FF:000003">
    <property type="entry name" value="Pseudouridine synthase"/>
    <property type="match status" value="1"/>
</dbReference>
<dbReference type="EMBL" id="LR134363">
    <property type="protein sequence ID" value="VEG75172.1"/>
    <property type="molecule type" value="Genomic_DNA"/>
</dbReference>
<dbReference type="SUPFAM" id="SSF55174">
    <property type="entry name" value="Alpha-L RNA-binding motif"/>
    <property type="match status" value="1"/>
</dbReference>
<dbReference type="InterPro" id="IPR036986">
    <property type="entry name" value="S4_RNA-bd_sf"/>
</dbReference>
<dbReference type="InterPro" id="IPR000748">
    <property type="entry name" value="PsdUridine_synth_RsuA/RluB/E/F"/>
</dbReference>
<dbReference type="KEGG" id="asla:NCTC11923_01830"/>
<dbReference type="GO" id="GO:0000455">
    <property type="term" value="P:enzyme-directed rRNA pseudouridine synthesis"/>
    <property type="evidence" value="ECO:0007669"/>
    <property type="project" value="UniProtKB-ARBA"/>
</dbReference>
<feature type="region of interest" description="Disordered" evidence="6">
    <location>
        <begin position="1"/>
        <end position="28"/>
    </location>
</feature>
<dbReference type="InterPro" id="IPR020103">
    <property type="entry name" value="PsdUridine_synth_cat_dom_sf"/>
</dbReference>
<dbReference type="STRING" id="1278298.GCA_000428685_02218"/>
<dbReference type="EC" id="5.4.99.-" evidence="5"/>
<evidence type="ECO:0000259" key="7">
    <source>
        <dbReference type="SMART" id="SM00363"/>
    </source>
</evidence>
<dbReference type="Proteomes" id="UP000276899">
    <property type="component" value="Chromosome"/>
</dbReference>
<dbReference type="PROSITE" id="PS50889">
    <property type="entry name" value="S4"/>
    <property type="match status" value="1"/>
</dbReference>
<evidence type="ECO:0000256" key="3">
    <source>
        <dbReference type="ARBA" id="ARBA00023235"/>
    </source>
</evidence>
<evidence type="ECO:0000256" key="2">
    <source>
        <dbReference type="ARBA" id="ARBA00008348"/>
    </source>
</evidence>
<sequence>MRARARGAQPIPPGDFGGEEFYDDDDLEELDEGADAAELAAFDAEAMGEDEEERAWQDRERAGRGGERDPHVAGGQRLQKVLAHAGVASRRASEQMISQGRVTVDGVTVWEPGLRVDPAAQEIRVDGTRILTNPDHVTVLLHKPAGVVTTMEDPQGRETVAQYGQRFLEEHPELSQAIRLIHVGRLDTETEGLLLLSNDGELAHRLMHPSYEIAKTYVAIVEGQVEPWVPRKLRRGIELEDGPAQADRVTVKDSGPGGSIVEITLHSGRNRIVRRMLAEVGHPVRRLARTRLGPLGVAGLAPGQMRRLSREEIMALQKEVGL</sequence>
<keyword evidence="3 5" id="KW-0413">Isomerase</keyword>
<dbReference type="RefSeq" id="WP_026427183.1">
    <property type="nucleotide sequence ID" value="NZ_CBCRWE010000022.1"/>
</dbReference>
<evidence type="ECO:0000313" key="9">
    <source>
        <dbReference type="Proteomes" id="UP000276899"/>
    </source>
</evidence>
<feature type="region of interest" description="Disordered" evidence="6">
    <location>
        <begin position="42"/>
        <end position="75"/>
    </location>
</feature>
<dbReference type="Gene3D" id="3.30.2350.10">
    <property type="entry name" value="Pseudouridine synthase"/>
    <property type="match status" value="1"/>
</dbReference>
<feature type="compositionally biased region" description="Acidic residues" evidence="6">
    <location>
        <begin position="17"/>
        <end position="28"/>
    </location>
</feature>
<reference evidence="8 9" key="1">
    <citation type="submission" date="2018-12" db="EMBL/GenBank/DDBJ databases">
        <authorList>
            <consortium name="Pathogen Informatics"/>
        </authorList>
    </citation>
    <scope>NUCLEOTIDE SEQUENCE [LARGE SCALE GENOMIC DNA]</scope>
    <source>
        <strain evidence="8 9">NCTC11923</strain>
    </source>
</reference>
<comment type="similarity">
    <text evidence="2 5">Belongs to the pseudouridine synthase RsuA family.</text>
</comment>
<evidence type="ECO:0000256" key="4">
    <source>
        <dbReference type="PROSITE-ProRule" id="PRU00182"/>
    </source>
</evidence>
<dbReference type="InterPro" id="IPR006145">
    <property type="entry name" value="PsdUridine_synth_RsuA/RluA"/>
</dbReference>
<dbReference type="PANTHER" id="PTHR47683">
    <property type="entry name" value="PSEUDOURIDINE SYNTHASE FAMILY PROTEIN-RELATED"/>
    <property type="match status" value="1"/>
</dbReference>
<keyword evidence="4" id="KW-0694">RNA-binding</keyword>
<name>A0A448KE39_9ACTO</name>
<accession>A0A448KE39</accession>
<dbReference type="PANTHER" id="PTHR47683:SF2">
    <property type="entry name" value="RNA-BINDING S4 DOMAIN-CONTAINING PROTEIN"/>
    <property type="match status" value="1"/>
</dbReference>
<dbReference type="NCBIfam" id="TIGR00093">
    <property type="entry name" value="pseudouridine synthase"/>
    <property type="match status" value="1"/>
</dbReference>
<dbReference type="InterPro" id="IPR018496">
    <property type="entry name" value="PsdUridine_synth_RsuA/RluB_CS"/>
</dbReference>
<dbReference type="Pfam" id="PF01479">
    <property type="entry name" value="S4"/>
    <property type="match status" value="1"/>
</dbReference>
<organism evidence="8 9">
    <name type="scientific">Actinomyces slackii</name>
    <dbReference type="NCBI Taxonomy" id="52774"/>
    <lineage>
        <taxon>Bacteria</taxon>
        <taxon>Bacillati</taxon>
        <taxon>Actinomycetota</taxon>
        <taxon>Actinomycetes</taxon>
        <taxon>Actinomycetales</taxon>
        <taxon>Actinomycetaceae</taxon>
        <taxon>Actinomyces</taxon>
    </lineage>
</organism>
<dbReference type="SUPFAM" id="SSF55120">
    <property type="entry name" value="Pseudouridine synthase"/>
    <property type="match status" value="1"/>
</dbReference>
<dbReference type="SMART" id="SM00363">
    <property type="entry name" value="S4"/>
    <property type="match status" value="1"/>
</dbReference>
<proteinExistence type="inferred from homology"/>